<keyword evidence="3" id="KW-1185">Reference proteome</keyword>
<reference evidence="2" key="1">
    <citation type="submission" date="2022-07" db="EMBL/GenBank/DDBJ databases">
        <title>The genome of Lyophyllum shimeji provides insight into the initial evolution of ectomycorrhizal fungal genome.</title>
        <authorList>
            <person name="Kobayashi Y."/>
            <person name="Shibata T."/>
            <person name="Hirakawa H."/>
            <person name="Shigenobu S."/>
            <person name="Nishiyama T."/>
            <person name="Yamada A."/>
            <person name="Hasebe M."/>
            <person name="Kawaguchi M."/>
        </authorList>
    </citation>
    <scope>NUCLEOTIDE SEQUENCE</scope>
    <source>
        <strain evidence="2">AT787</strain>
    </source>
</reference>
<evidence type="ECO:0000313" key="2">
    <source>
        <dbReference type="EMBL" id="GLB44030.1"/>
    </source>
</evidence>
<accession>A0A9P3PXV2</accession>
<evidence type="ECO:0000256" key="1">
    <source>
        <dbReference type="SAM" id="MobiDB-lite"/>
    </source>
</evidence>
<comment type="caution">
    <text evidence="2">The sequence shown here is derived from an EMBL/GenBank/DDBJ whole genome shotgun (WGS) entry which is preliminary data.</text>
</comment>
<dbReference type="AlphaFoldDB" id="A0A9P3PXV2"/>
<proteinExistence type="predicted"/>
<gene>
    <name evidence="2" type="ORF">LshimejAT787_1502140</name>
</gene>
<feature type="region of interest" description="Disordered" evidence="1">
    <location>
        <begin position="1"/>
        <end position="104"/>
    </location>
</feature>
<feature type="compositionally biased region" description="Low complexity" evidence="1">
    <location>
        <begin position="22"/>
        <end position="45"/>
    </location>
</feature>
<evidence type="ECO:0000313" key="3">
    <source>
        <dbReference type="Proteomes" id="UP001063166"/>
    </source>
</evidence>
<dbReference type="EMBL" id="BRPK01000015">
    <property type="protein sequence ID" value="GLB44030.1"/>
    <property type="molecule type" value="Genomic_DNA"/>
</dbReference>
<sequence>MVEDAGSDIPTVTGVRPTSQVPSVSGGEAPPAAASPCSFPSASVPGARESAPQLLTEAAQPEDRDHALPHEVDHVAETQYPPTSPVNHVRAPTPPPAPKVKMSLKDYKLRKQKRKEEDKAAASGGGGGRTLGIGGIAVGTSEASPVVTTVGLGAEESERERERESETKEGEERPVVEGRVNSVVPAASEGAVLQAAANIERPPFRENRVERMTLLKWRMRYTIRQQLFSLPSSFLDHYRQQAPEDSALAGKPQFETSPAPTGSPVEHRVFETRTSLTGAASSARRVHGHTGVQARIFWPRLREVVHDVRLQPKLNSSASASSRVSSFAVYFFQTPGILFGVTIAAPRWMKSGAASYGIQNTSAFAAASILIPYFAMKKFPPASGPLLRESVQASAKS</sequence>
<feature type="compositionally biased region" description="Basic and acidic residues" evidence="1">
    <location>
        <begin position="61"/>
        <end position="76"/>
    </location>
</feature>
<feature type="compositionally biased region" description="Basic and acidic residues" evidence="1">
    <location>
        <begin position="156"/>
        <end position="175"/>
    </location>
</feature>
<dbReference type="Proteomes" id="UP001063166">
    <property type="component" value="Unassembled WGS sequence"/>
</dbReference>
<name>A0A9P3PXV2_LYOSH</name>
<protein>
    <submittedName>
        <fullName evidence="2">Uncharacterized protein</fullName>
    </submittedName>
</protein>
<organism evidence="2 3">
    <name type="scientific">Lyophyllum shimeji</name>
    <name type="common">Hon-shimeji</name>
    <name type="synonym">Tricholoma shimeji</name>
    <dbReference type="NCBI Taxonomy" id="47721"/>
    <lineage>
        <taxon>Eukaryota</taxon>
        <taxon>Fungi</taxon>
        <taxon>Dikarya</taxon>
        <taxon>Basidiomycota</taxon>
        <taxon>Agaricomycotina</taxon>
        <taxon>Agaricomycetes</taxon>
        <taxon>Agaricomycetidae</taxon>
        <taxon>Agaricales</taxon>
        <taxon>Tricholomatineae</taxon>
        <taxon>Lyophyllaceae</taxon>
        <taxon>Lyophyllum</taxon>
    </lineage>
</organism>
<feature type="region of interest" description="Disordered" evidence="1">
    <location>
        <begin position="150"/>
        <end position="175"/>
    </location>
</feature>